<evidence type="ECO:0000313" key="1">
    <source>
        <dbReference type="EMBL" id="VVQ14818.1"/>
    </source>
</evidence>
<dbReference type="RefSeq" id="WP_150773555.1">
    <property type="nucleotide sequence ID" value="NZ_CABVIY010000010.1"/>
</dbReference>
<dbReference type="NCBIfam" id="TIGR03696">
    <property type="entry name" value="Rhs_assc_core"/>
    <property type="match status" value="1"/>
</dbReference>
<evidence type="ECO:0000313" key="2">
    <source>
        <dbReference type="Proteomes" id="UP000326611"/>
    </source>
</evidence>
<protein>
    <recommendedName>
        <fullName evidence="3">RHS repeat-associated core domain-containing protein</fullName>
    </recommendedName>
</protein>
<dbReference type="AlphaFoldDB" id="A0A5E7UZH7"/>
<dbReference type="SUPFAM" id="SSF56399">
    <property type="entry name" value="ADP-ribosylation"/>
    <property type="match status" value="1"/>
</dbReference>
<gene>
    <name evidence="1" type="ORF">PS918_05777</name>
</gene>
<evidence type="ECO:0008006" key="3">
    <source>
        <dbReference type="Google" id="ProtNLM"/>
    </source>
</evidence>
<dbReference type="Gene3D" id="2.180.10.10">
    <property type="entry name" value="RHS repeat-associated core"/>
    <property type="match status" value="1"/>
</dbReference>
<proteinExistence type="predicted"/>
<name>A0A5E7UZH7_PSEFL</name>
<sequence length="362" mass="39702">MPRTLTLVQHQYDALNRLAASTPSAQDTALRFYRKDRLVTEVQGTVKRGILRHENLVLAQQQHRCSTAAQKGLLATDQQGSVLSVQTATQLHPLAYTPYGHRSPANDLLSLLGFNGEFPDAVTGWYLLGTGYHRPFNPVLMRFICTDSWSPFKEGGLNTYAYCEGDPVNQKDPEGHMSVKQLVALFDAKQAPQSLPTVNPSRARGGMPKKINKLATDILTYEDTSSSGNLRLTIDAHGVKAPGSKAFMVHNGGNLLNPKQLHAKLLSNGIKLDSYNSLRLLVCDSTTYGTKSFAASFAKITSKPTKGYIGTVTPLKNRDLRDILGIIRLGEAKRNVERIGSIIDKTGNFQPVKFTKSGKIIP</sequence>
<accession>A0A5E7UZH7</accession>
<dbReference type="InterPro" id="IPR022385">
    <property type="entry name" value="Rhs_assc_core"/>
</dbReference>
<organism evidence="1 2">
    <name type="scientific">Pseudomonas fluorescens</name>
    <dbReference type="NCBI Taxonomy" id="294"/>
    <lineage>
        <taxon>Bacteria</taxon>
        <taxon>Pseudomonadati</taxon>
        <taxon>Pseudomonadota</taxon>
        <taxon>Gammaproteobacteria</taxon>
        <taxon>Pseudomonadales</taxon>
        <taxon>Pseudomonadaceae</taxon>
        <taxon>Pseudomonas</taxon>
    </lineage>
</organism>
<dbReference type="OrthoDB" id="6871516at2"/>
<dbReference type="EMBL" id="CABVIY010000010">
    <property type="protein sequence ID" value="VVQ14818.1"/>
    <property type="molecule type" value="Genomic_DNA"/>
</dbReference>
<dbReference type="Proteomes" id="UP000326611">
    <property type="component" value="Unassembled WGS sequence"/>
</dbReference>
<reference evidence="1 2" key="1">
    <citation type="submission" date="2019-09" db="EMBL/GenBank/DDBJ databases">
        <authorList>
            <person name="Chandra G."/>
            <person name="Truman W A."/>
        </authorList>
    </citation>
    <scope>NUCLEOTIDE SEQUENCE [LARGE SCALE GENOMIC DNA]</scope>
    <source>
        <strain evidence="1">PS918</strain>
    </source>
</reference>